<evidence type="ECO:0000313" key="2">
    <source>
        <dbReference type="Proteomes" id="UP001595528"/>
    </source>
</evidence>
<protein>
    <submittedName>
        <fullName evidence="1">Uncharacterized protein</fullName>
    </submittedName>
</protein>
<organism evidence="1 2">
    <name type="scientific">Marinibaculum pumilum</name>
    <dbReference type="NCBI Taxonomy" id="1766165"/>
    <lineage>
        <taxon>Bacteria</taxon>
        <taxon>Pseudomonadati</taxon>
        <taxon>Pseudomonadota</taxon>
        <taxon>Alphaproteobacteria</taxon>
        <taxon>Rhodospirillales</taxon>
        <taxon>Rhodospirillaceae</taxon>
        <taxon>Marinibaculum</taxon>
    </lineage>
</organism>
<gene>
    <name evidence="1" type="ORF">ACFOGJ_24045</name>
</gene>
<proteinExistence type="predicted"/>
<evidence type="ECO:0000313" key="1">
    <source>
        <dbReference type="EMBL" id="MFC3230342.1"/>
    </source>
</evidence>
<accession>A0ABV7L7W7</accession>
<name>A0ABV7L7W7_9PROT</name>
<comment type="caution">
    <text evidence="1">The sequence shown here is derived from an EMBL/GenBank/DDBJ whole genome shotgun (WGS) entry which is preliminary data.</text>
</comment>
<dbReference type="EMBL" id="JBHRTR010000044">
    <property type="protein sequence ID" value="MFC3230342.1"/>
    <property type="molecule type" value="Genomic_DNA"/>
</dbReference>
<reference evidence="2" key="1">
    <citation type="journal article" date="2019" name="Int. J. Syst. Evol. Microbiol.">
        <title>The Global Catalogue of Microorganisms (GCM) 10K type strain sequencing project: providing services to taxonomists for standard genome sequencing and annotation.</title>
        <authorList>
            <consortium name="The Broad Institute Genomics Platform"/>
            <consortium name="The Broad Institute Genome Sequencing Center for Infectious Disease"/>
            <person name="Wu L."/>
            <person name="Ma J."/>
        </authorList>
    </citation>
    <scope>NUCLEOTIDE SEQUENCE [LARGE SCALE GENOMIC DNA]</scope>
    <source>
        <strain evidence="2">KCTC 42964</strain>
    </source>
</reference>
<dbReference type="Proteomes" id="UP001595528">
    <property type="component" value="Unassembled WGS sequence"/>
</dbReference>
<dbReference type="RefSeq" id="WP_379905429.1">
    <property type="nucleotide sequence ID" value="NZ_JBHRTR010000044.1"/>
</dbReference>
<sequence>MSRRPPDRMILSLAWGNPYTDPPPGIATFGDRHRTRWSVTLLERSAEAEIRSQMPDNVPGDGWSHCITFQPTAPPVRWSAEAKGRVRRQNLRRRLERRFPLLVDQLYEAAIAERPDYYRGEAV</sequence>
<keyword evidence="2" id="KW-1185">Reference proteome</keyword>